<accession>A0ABR9INT7</accession>
<name>A0ABR9INT7_RHIVS</name>
<keyword evidence="1" id="KW-0812">Transmembrane</keyword>
<organism evidence="4 5">
    <name type="scientific">Rhizobium viscosum</name>
    <name type="common">Arthrobacter viscosus</name>
    <dbReference type="NCBI Taxonomy" id="1673"/>
    <lineage>
        <taxon>Bacteria</taxon>
        <taxon>Pseudomonadati</taxon>
        <taxon>Pseudomonadota</taxon>
        <taxon>Alphaproteobacteria</taxon>
        <taxon>Hyphomicrobiales</taxon>
        <taxon>Rhizobiaceae</taxon>
        <taxon>Rhizobium/Agrobacterium group</taxon>
        <taxon>Rhizobium</taxon>
    </lineage>
</organism>
<reference evidence="4 5" key="1">
    <citation type="submission" date="2020-10" db="EMBL/GenBank/DDBJ databases">
        <title>Sequencing the genomes of 1000 actinobacteria strains.</title>
        <authorList>
            <person name="Klenk H.-P."/>
        </authorList>
    </citation>
    <scope>NUCLEOTIDE SEQUENCE [LARGE SCALE GENOMIC DNA]</scope>
    <source>
        <strain evidence="4 5">DSM 7307</strain>
    </source>
</reference>
<dbReference type="Pfam" id="PF03707">
    <property type="entry name" value="MHYT"/>
    <property type="match status" value="2"/>
</dbReference>
<dbReference type="CDD" id="cd00130">
    <property type="entry name" value="PAS"/>
    <property type="match status" value="1"/>
</dbReference>
<keyword evidence="1" id="KW-0472">Membrane</keyword>
<feature type="transmembrane region" description="Helical" evidence="1">
    <location>
        <begin position="84"/>
        <end position="103"/>
    </location>
</feature>
<feature type="domain" description="MHYT" evidence="3">
    <location>
        <begin position="12"/>
        <end position="199"/>
    </location>
</feature>
<dbReference type="SUPFAM" id="SSF55785">
    <property type="entry name" value="PYP-like sensor domain (PAS domain)"/>
    <property type="match status" value="1"/>
</dbReference>
<gene>
    <name evidence="4" type="ORF">H4W29_001743</name>
</gene>
<evidence type="ECO:0000259" key="3">
    <source>
        <dbReference type="PROSITE" id="PS50924"/>
    </source>
</evidence>
<dbReference type="PROSITE" id="PS50112">
    <property type="entry name" value="PAS"/>
    <property type="match status" value="1"/>
</dbReference>
<dbReference type="PANTHER" id="PTHR35152:SF1">
    <property type="entry name" value="DOMAIN SIGNALLING PROTEIN, PUTATIVE (AFU_ORTHOLOGUE AFUA_5G11310)-RELATED"/>
    <property type="match status" value="1"/>
</dbReference>
<evidence type="ECO:0000313" key="4">
    <source>
        <dbReference type="EMBL" id="MBE1504562.1"/>
    </source>
</evidence>
<evidence type="ECO:0000313" key="5">
    <source>
        <dbReference type="Proteomes" id="UP000620262"/>
    </source>
</evidence>
<dbReference type="PROSITE" id="PS50924">
    <property type="entry name" value="MHYT"/>
    <property type="match status" value="1"/>
</dbReference>
<feature type="transmembrane region" description="Helical" evidence="1">
    <location>
        <begin position="48"/>
        <end position="72"/>
    </location>
</feature>
<feature type="transmembrane region" description="Helical" evidence="1">
    <location>
        <begin position="216"/>
        <end position="237"/>
    </location>
</feature>
<dbReference type="InterPro" id="IPR035965">
    <property type="entry name" value="PAS-like_dom_sf"/>
</dbReference>
<dbReference type="InterPro" id="IPR005330">
    <property type="entry name" value="MHYT_dom"/>
</dbReference>
<dbReference type="NCBIfam" id="TIGR00229">
    <property type="entry name" value="sensory_box"/>
    <property type="match status" value="1"/>
</dbReference>
<dbReference type="Gene3D" id="3.30.450.20">
    <property type="entry name" value="PAS domain"/>
    <property type="match status" value="1"/>
</dbReference>
<protein>
    <submittedName>
        <fullName evidence="4">PAS domain S-box-containing protein</fullName>
    </submittedName>
</protein>
<feature type="transmembrane region" description="Helical" evidence="1">
    <location>
        <begin position="16"/>
        <end position="36"/>
    </location>
</feature>
<proteinExistence type="predicted"/>
<keyword evidence="1" id="KW-1133">Transmembrane helix</keyword>
<feature type="domain" description="PAS" evidence="2">
    <location>
        <begin position="260"/>
        <end position="312"/>
    </location>
</feature>
<dbReference type="EMBL" id="JADBEC010000001">
    <property type="protein sequence ID" value="MBE1504562.1"/>
    <property type="molecule type" value="Genomic_DNA"/>
</dbReference>
<dbReference type="Pfam" id="PF13188">
    <property type="entry name" value="PAS_8"/>
    <property type="match status" value="1"/>
</dbReference>
<evidence type="ECO:0000259" key="2">
    <source>
        <dbReference type="PROSITE" id="PS50112"/>
    </source>
</evidence>
<dbReference type="PANTHER" id="PTHR35152">
    <property type="entry name" value="DOMAIN SIGNALLING PROTEIN, PUTATIVE (AFU_ORTHOLOGUE AFUA_5G11310)-RELATED"/>
    <property type="match status" value="1"/>
</dbReference>
<feature type="transmembrane region" description="Helical" evidence="1">
    <location>
        <begin position="178"/>
        <end position="196"/>
    </location>
</feature>
<dbReference type="SMART" id="SM00091">
    <property type="entry name" value="PAS"/>
    <property type="match status" value="1"/>
</dbReference>
<comment type="caution">
    <text evidence="4">The sequence shown here is derived from an EMBL/GenBank/DDBJ whole genome shotgun (WGS) entry which is preliminary data.</text>
</comment>
<feature type="transmembrane region" description="Helical" evidence="1">
    <location>
        <begin position="110"/>
        <end position="128"/>
    </location>
</feature>
<dbReference type="InterPro" id="IPR000014">
    <property type="entry name" value="PAS"/>
</dbReference>
<feature type="transmembrane region" description="Helical" evidence="1">
    <location>
        <begin position="140"/>
        <end position="166"/>
    </location>
</feature>
<evidence type="ECO:0000256" key="1">
    <source>
        <dbReference type="PROSITE-ProRule" id="PRU00244"/>
    </source>
</evidence>
<keyword evidence="5" id="KW-1185">Reference proteome</keyword>
<dbReference type="Proteomes" id="UP000620262">
    <property type="component" value="Unassembled WGS sequence"/>
</dbReference>
<sequence length="363" mass="39523">MFSVIACIRDNHDWRLVIAAVIVCLVGSLTTMLLLFRAQECDVGQRKLWIGTSAFACGVGVWATHFIAMLAYDGGMPISYDLRLTFLSVFLSIFGSWVAILIASEGRSGYAFAFSGVLMALGITAMHMTGMQAIEAQAVIVYDAFTSVVAFCSCAVLATIAFLAFFQLKGMKRFAASSGAFVLAICTLHFISMSSITLVPDPTREVPAMALQPEVLAVIVMVVATGLILMAFGAVFLESHLTDLRGLANVSQEGLVILREGRIIDTNERFLTLSGWKLAELIGNIPSAVLALVHGEQESDHREMLLIAKDERQIRVEVVTRPIVYRGRHCDVLVIRDLTQHRRAGEISEHLAHHDVSPGAAGR</sequence>